<dbReference type="Pfam" id="PF04832">
    <property type="entry name" value="SOUL"/>
    <property type="match status" value="1"/>
</dbReference>
<proteinExistence type="inferred from homology"/>
<dbReference type="EMBL" id="JASFZW010000006">
    <property type="protein sequence ID" value="KAK2077452.1"/>
    <property type="molecule type" value="Genomic_DNA"/>
</dbReference>
<organism evidence="2 3">
    <name type="scientific">Prototheca wickerhamii</name>
    <dbReference type="NCBI Taxonomy" id="3111"/>
    <lineage>
        <taxon>Eukaryota</taxon>
        <taxon>Viridiplantae</taxon>
        <taxon>Chlorophyta</taxon>
        <taxon>core chlorophytes</taxon>
        <taxon>Trebouxiophyceae</taxon>
        <taxon>Chlorellales</taxon>
        <taxon>Chlorellaceae</taxon>
        <taxon>Prototheca</taxon>
    </lineage>
</organism>
<reference evidence="2" key="1">
    <citation type="submission" date="2021-01" db="EMBL/GenBank/DDBJ databases">
        <authorList>
            <person name="Eckstrom K.M.E."/>
        </authorList>
    </citation>
    <scope>NUCLEOTIDE SEQUENCE</scope>
    <source>
        <strain evidence="2">UVCC 0001</strain>
    </source>
</reference>
<accession>A0AAD9IJR7</accession>
<gene>
    <name evidence="2" type="ORF">QBZ16_004297</name>
</gene>
<dbReference type="Gene3D" id="3.20.80.10">
    <property type="entry name" value="Regulatory factor, effector binding domain"/>
    <property type="match status" value="1"/>
</dbReference>
<protein>
    <submittedName>
        <fullName evidence="2">Uncharacterized protein</fullName>
    </submittedName>
</protein>
<dbReference type="SUPFAM" id="SSF55136">
    <property type="entry name" value="Probable bacterial effector-binding domain"/>
    <property type="match status" value="1"/>
</dbReference>
<comment type="caution">
    <text evidence="2">The sequence shown here is derived from an EMBL/GenBank/DDBJ whole genome shotgun (WGS) entry which is preliminary data.</text>
</comment>
<evidence type="ECO:0000313" key="3">
    <source>
        <dbReference type="Proteomes" id="UP001255856"/>
    </source>
</evidence>
<evidence type="ECO:0000256" key="1">
    <source>
        <dbReference type="ARBA" id="ARBA00009817"/>
    </source>
</evidence>
<dbReference type="InterPro" id="IPR006917">
    <property type="entry name" value="SOUL_heme-bd"/>
</dbReference>
<keyword evidence="3" id="KW-1185">Reference proteome</keyword>
<dbReference type="InterPro" id="IPR011256">
    <property type="entry name" value="Reg_factor_effector_dom_sf"/>
</dbReference>
<dbReference type="PANTHER" id="PTHR11220">
    <property type="entry name" value="HEME-BINDING PROTEIN-RELATED"/>
    <property type="match status" value="1"/>
</dbReference>
<name>A0AAD9IJR7_PROWI</name>
<dbReference type="Proteomes" id="UP001255856">
    <property type="component" value="Unassembled WGS sequence"/>
</dbReference>
<dbReference type="PANTHER" id="PTHR11220:SF1">
    <property type="entry name" value="HEME-BINDING PROTEIN 2"/>
    <property type="match status" value="1"/>
</dbReference>
<dbReference type="AlphaFoldDB" id="A0AAD9IJR7"/>
<evidence type="ECO:0000313" key="2">
    <source>
        <dbReference type="EMBL" id="KAK2077452.1"/>
    </source>
</evidence>
<comment type="similarity">
    <text evidence="1">Belongs to the HEBP family.</text>
</comment>
<sequence>MDTPGVLRSAFQIRTYDAADWALTEPGFRGGPMGAAIRGIRHLIHYFKGGNADNVTMDMTVPFSSVIRFGSKGRGTNEAWTEGHALDAMDCESGPFRKKKPCPHRKPKVDFGLYLPDKYQGSAPEPALCSQVRVAHVPEYSVAVRSFGGHATPWRVKHELHALFKSLDHFKSTLRVDYKTIVVAVYSPPYQLEDRYNEVGVVVDIQHAANVLVSEE</sequence>